<protein>
    <recommendedName>
        <fullName evidence="4">DUF2690 domain-containing protein</fullName>
    </recommendedName>
</protein>
<keyword evidence="3" id="KW-1185">Reference proteome</keyword>
<evidence type="ECO:0000313" key="2">
    <source>
        <dbReference type="EMBL" id="SEJ74578.1"/>
    </source>
</evidence>
<dbReference type="Pfam" id="PF10901">
    <property type="entry name" value="DUF2690"/>
    <property type="match status" value="1"/>
</dbReference>
<dbReference type="EMBL" id="FNYV01000007">
    <property type="protein sequence ID" value="SEJ74578.1"/>
    <property type="molecule type" value="Genomic_DNA"/>
</dbReference>
<reference evidence="3" key="1">
    <citation type="submission" date="2016-10" db="EMBL/GenBank/DDBJ databases">
        <authorList>
            <person name="Varghese N."/>
            <person name="Submissions S."/>
        </authorList>
    </citation>
    <scope>NUCLEOTIDE SEQUENCE [LARGE SCALE GENOMIC DNA]</scope>
    <source>
        <strain evidence="3">CGMCC 4.7038</strain>
    </source>
</reference>
<accession>A0A1H7BAW3</accession>
<organism evidence="2 3">
    <name type="scientific">Micromonospora phaseoli</name>
    <dbReference type="NCBI Taxonomy" id="1144548"/>
    <lineage>
        <taxon>Bacteria</taxon>
        <taxon>Bacillati</taxon>
        <taxon>Actinomycetota</taxon>
        <taxon>Actinomycetes</taxon>
        <taxon>Micromonosporales</taxon>
        <taxon>Micromonosporaceae</taxon>
        <taxon>Micromonospora</taxon>
    </lineage>
</organism>
<feature type="signal peptide" evidence="1">
    <location>
        <begin position="1"/>
        <end position="27"/>
    </location>
</feature>
<proteinExistence type="predicted"/>
<dbReference type="STRING" id="1144548.SAMN05443287_107134"/>
<evidence type="ECO:0000313" key="3">
    <source>
        <dbReference type="Proteomes" id="UP000198707"/>
    </source>
</evidence>
<evidence type="ECO:0008006" key="4">
    <source>
        <dbReference type="Google" id="ProtNLM"/>
    </source>
</evidence>
<dbReference type="AlphaFoldDB" id="A0A1H7BAW3"/>
<dbReference type="RefSeq" id="WP_170147726.1">
    <property type="nucleotide sequence ID" value="NZ_BOPI01000056.1"/>
</dbReference>
<keyword evidence="1" id="KW-0732">Signal</keyword>
<sequence>MRRLLLISGLVSALALSWIAAPASAQAAPDRAAVEVEAVIAAGDGVRLDAVTLANAGCGVSCDNKDPQTFKIYYDGTRYYTCAEDAITPKLSSGYVYRTSSPSGSVELRYSPRCRTAWARTSAGWLAIKVVSRHLNGNHRMTLENYSEYGNVWTNMVNDANLEAQACYWPASGTDWSCTRWY</sequence>
<feature type="chain" id="PRO_5011668564" description="DUF2690 domain-containing protein" evidence="1">
    <location>
        <begin position="28"/>
        <end position="182"/>
    </location>
</feature>
<gene>
    <name evidence="2" type="ORF">SAMN05443287_107134</name>
</gene>
<dbReference type="Proteomes" id="UP000198707">
    <property type="component" value="Unassembled WGS sequence"/>
</dbReference>
<evidence type="ECO:0000256" key="1">
    <source>
        <dbReference type="SAM" id="SignalP"/>
    </source>
</evidence>
<dbReference type="InterPro" id="IPR021224">
    <property type="entry name" value="DUF2690"/>
</dbReference>
<name>A0A1H7BAW3_9ACTN</name>